<dbReference type="Proteomes" id="UP000249134">
    <property type="component" value="Chromosome 1"/>
</dbReference>
<gene>
    <name evidence="2" type="ORF">NCTC4824_00195</name>
</gene>
<accession>A0A2X4W0Z2</accession>
<feature type="compositionally biased region" description="Basic and acidic residues" evidence="1">
    <location>
        <begin position="69"/>
        <end position="78"/>
    </location>
</feature>
<reference evidence="2 3" key="1">
    <citation type="submission" date="2018-06" db="EMBL/GenBank/DDBJ databases">
        <authorList>
            <consortium name="Pathogen Informatics"/>
            <person name="Doyle S."/>
        </authorList>
    </citation>
    <scope>NUCLEOTIDE SEQUENCE [LARGE SCALE GENOMIC DNA]</scope>
    <source>
        <strain evidence="2 3">NCTC4824</strain>
    </source>
</reference>
<dbReference type="STRING" id="1348624.GCA_001591545_03577"/>
<feature type="region of interest" description="Disordered" evidence="1">
    <location>
        <begin position="54"/>
        <end position="92"/>
    </location>
</feature>
<evidence type="ECO:0000313" key="2">
    <source>
        <dbReference type="EMBL" id="SQI51350.1"/>
    </source>
</evidence>
<dbReference type="KEGG" id="blen:NCTC4824_00195"/>
<dbReference type="EMBL" id="LS483476">
    <property type="protein sequence ID" value="SQI51350.1"/>
    <property type="molecule type" value="Genomic_DNA"/>
</dbReference>
<dbReference type="RefSeq" id="WP_066145346.1">
    <property type="nucleotide sequence ID" value="NZ_CBCSGM010000006.1"/>
</dbReference>
<organism evidence="2 3">
    <name type="scientific">Lederbergia lenta</name>
    <name type="common">Bacillus lentus</name>
    <dbReference type="NCBI Taxonomy" id="1467"/>
    <lineage>
        <taxon>Bacteria</taxon>
        <taxon>Bacillati</taxon>
        <taxon>Bacillota</taxon>
        <taxon>Bacilli</taxon>
        <taxon>Bacillales</taxon>
        <taxon>Bacillaceae</taxon>
        <taxon>Lederbergia</taxon>
    </lineage>
</organism>
<evidence type="ECO:0000256" key="1">
    <source>
        <dbReference type="SAM" id="MobiDB-lite"/>
    </source>
</evidence>
<dbReference type="AlphaFoldDB" id="A0A2X4W0Z2"/>
<sequence length="92" mass="10087">MKLNQTYTFHSGGVLTGEHENGLYQNASYEKGPLLVEFPLSTVITYLNEDGATEGIPNGMMNGGPFGREAMEGTEPFRKGLNSEQTSKNKEE</sequence>
<proteinExistence type="predicted"/>
<evidence type="ECO:0000313" key="3">
    <source>
        <dbReference type="Proteomes" id="UP000249134"/>
    </source>
</evidence>
<name>A0A2X4W0Z2_LEDLE</name>
<protein>
    <submittedName>
        <fullName evidence="2">Uncharacterized protein</fullName>
    </submittedName>
</protein>
<keyword evidence="3" id="KW-1185">Reference proteome</keyword>